<reference evidence="2" key="1">
    <citation type="journal article" date="2019" name="Nat. Commun.">
        <title>The genome of broomcorn millet.</title>
        <authorList>
            <person name="Zou C."/>
            <person name="Miki D."/>
            <person name="Li D."/>
            <person name="Tang Q."/>
            <person name="Xiao L."/>
            <person name="Rajput S."/>
            <person name="Deng P."/>
            <person name="Jia W."/>
            <person name="Huang R."/>
            <person name="Zhang M."/>
            <person name="Sun Y."/>
            <person name="Hu J."/>
            <person name="Fu X."/>
            <person name="Schnable P.S."/>
            <person name="Li F."/>
            <person name="Zhang H."/>
            <person name="Feng B."/>
            <person name="Zhu X."/>
            <person name="Liu R."/>
            <person name="Schnable J.C."/>
            <person name="Zhu J.-K."/>
            <person name="Zhang H."/>
        </authorList>
    </citation>
    <scope>NUCLEOTIDE SEQUENCE [LARGE SCALE GENOMIC DNA]</scope>
</reference>
<gene>
    <name evidence="1" type="ORF">C2845_PM18G04850</name>
</gene>
<name>A0A3L6PHT9_PANMI</name>
<dbReference type="AlphaFoldDB" id="A0A3L6PHT9"/>
<sequence length="167" mass="17935">MALIRMPRYKHCYEYCIVMNCPLISQIAMTIFRKNGQIFTEPCPYLNAYACACCRLPDAALRRCLVVGSPTAACQRLASARRPQPAGCPLPAPHGPSAAPRAKACLRPPRLPCALLLRLAPSPPSAVRRPPCALSGSPARCSRRPLPAPAACCCAAPAARRQWCALA</sequence>
<protein>
    <submittedName>
        <fullName evidence="1">Uncharacterized protein</fullName>
    </submittedName>
</protein>
<organism evidence="1 2">
    <name type="scientific">Panicum miliaceum</name>
    <name type="common">Proso millet</name>
    <name type="synonym">Broomcorn millet</name>
    <dbReference type="NCBI Taxonomy" id="4540"/>
    <lineage>
        <taxon>Eukaryota</taxon>
        <taxon>Viridiplantae</taxon>
        <taxon>Streptophyta</taxon>
        <taxon>Embryophyta</taxon>
        <taxon>Tracheophyta</taxon>
        <taxon>Spermatophyta</taxon>
        <taxon>Magnoliopsida</taxon>
        <taxon>Liliopsida</taxon>
        <taxon>Poales</taxon>
        <taxon>Poaceae</taxon>
        <taxon>PACMAD clade</taxon>
        <taxon>Panicoideae</taxon>
        <taxon>Panicodae</taxon>
        <taxon>Paniceae</taxon>
        <taxon>Panicinae</taxon>
        <taxon>Panicum</taxon>
        <taxon>Panicum sect. Panicum</taxon>
    </lineage>
</organism>
<comment type="caution">
    <text evidence="1">The sequence shown here is derived from an EMBL/GenBank/DDBJ whole genome shotgun (WGS) entry which is preliminary data.</text>
</comment>
<accession>A0A3L6PHT9</accession>
<evidence type="ECO:0000313" key="2">
    <source>
        <dbReference type="Proteomes" id="UP000275267"/>
    </source>
</evidence>
<proteinExistence type="predicted"/>
<keyword evidence="2" id="KW-1185">Reference proteome</keyword>
<dbReference type="Proteomes" id="UP000275267">
    <property type="component" value="Unassembled WGS sequence"/>
</dbReference>
<dbReference type="EMBL" id="PQIB02000017">
    <property type="protein sequence ID" value="RLM57762.1"/>
    <property type="molecule type" value="Genomic_DNA"/>
</dbReference>
<evidence type="ECO:0000313" key="1">
    <source>
        <dbReference type="EMBL" id="RLM57762.1"/>
    </source>
</evidence>